<dbReference type="Gene3D" id="6.10.140.1460">
    <property type="match status" value="1"/>
</dbReference>
<dbReference type="AlphaFoldDB" id="T1KD57"/>
<evidence type="ECO:0000256" key="5">
    <source>
        <dbReference type="ARBA" id="ARBA00012269"/>
    </source>
</evidence>
<evidence type="ECO:0000256" key="11">
    <source>
        <dbReference type="ARBA" id="ARBA00023004"/>
    </source>
</evidence>
<dbReference type="PANTHER" id="PTHR10869:SF244">
    <property type="entry name" value="PROLYL 4-HYDROXYLASE SUBUNIT ALPHA-2"/>
    <property type="match status" value="1"/>
</dbReference>
<evidence type="ECO:0000256" key="6">
    <source>
        <dbReference type="ARBA" id="ARBA00022723"/>
    </source>
</evidence>
<evidence type="ECO:0000256" key="8">
    <source>
        <dbReference type="ARBA" id="ARBA00022896"/>
    </source>
</evidence>
<keyword evidence="12" id="KW-0325">Glycoprotein</keyword>
<comment type="cofactor">
    <cofactor evidence="1">
        <name>L-ascorbate</name>
        <dbReference type="ChEBI" id="CHEBI:38290"/>
    </cofactor>
</comment>
<dbReference type="SUPFAM" id="SSF48452">
    <property type="entry name" value="TPR-like"/>
    <property type="match status" value="1"/>
</dbReference>
<proteinExistence type="inferred from homology"/>
<dbReference type="Gene3D" id="2.60.120.620">
    <property type="entry name" value="q2cbj1_9rhob like domain"/>
    <property type="match status" value="1"/>
</dbReference>
<dbReference type="InterPro" id="IPR005123">
    <property type="entry name" value="Oxoglu/Fe-dep_dioxygenase_dom"/>
</dbReference>
<dbReference type="HOGENOM" id="CLU_024155_1_1_1"/>
<dbReference type="EnsemblMetazoa" id="tetur09g01750.1">
    <property type="protein sequence ID" value="tetur09g01750.1"/>
    <property type="gene ID" value="tetur09g01750"/>
</dbReference>
<keyword evidence="6" id="KW-0479">Metal-binding</keyword>
<evidence type="ECO:0000256" key="7">
    <source>
        <dbReference type="ARBA" id="ARBA00022824"/>
    </source>
</evidence>
<dbReference type="Pfam" id="PF13640">
    <property type="entry name" value="2OG-FeII_Oxy_3"/>
    <property type="match status" value="1"/>
</dbReference>
<dbReference type="PANTHER" id="PTHR10869">
    <property type="entry name" value="PROLYL 4-HYDROXYLASE ALPHA SUBUNIT"/>
    <property type="match status" value="1"/>
</dbReference>
<evidence type="ECO:0000256" key="1">
    <source>
        <dbReference type="ARBA" id="ARBA00001961"/>
    </source>
</evidence>
<keyword evidence="8" id="KW-0847">Vitamin C</keyword>
<dbReference type="InterPro" id="IPR011990">
    <property type="entry name" value="TPR-like_helical_dom_sf"/>
</dbReference>
<keyword evidence="15" id="KW-1185">Reference proteome</keyword>
<dbReference type="GO" id="GO:0005788">
    <property type="term" value="C:endoplasmic reticulum lumen"/>
    <property type="evidence" value="ECO:0007669"/>
    <property type="project" value="UniProtKB-SubCell"/>
</dbReference>
<keyword evidence="9" id="KW-0223">Dioxygenase</keyword>
<dbReference type="GO" id="GO:0005506">
    <property type="term" value="F:iron ion binding"/>
    <property type="evidence" value="ECO:0007669"/>
    <property type="project" value="InterPro"/>
</dbReference>
<dbReference type="InterPro" id="IPR045054">
    <property type="entry name" value="P4HA-like"/>
</dbReference>
<dbReference type="InterPro" id="IPR059068">
    <property type="entry name" value="TPR_P4H"/>
</dbReference>
<sequence>MKVSILYGSWPFQFTKLLLFVSIFGFNVNGEVFTALVDLEKLLEIERLIVSSLDYYLIGEERRLRQLQNIREKFASIESIASQDVHSYLANPVNAFLLVKTLTSDWKHAEALIEKSYEIGKQSVSRVQNSSGETFPSTEDFNGAADALLRLQDTYKLDTSSLARGEIRIAQQPSYTQQFNNENSPATLVSPKKMELSAGDCFELGRYSYVNGDHYHTILWMQEAADRWEDEVVKTADKAEILEYLAFSTFRRGNVRHALKLTTELLKLVPNHPRAIGNKIYYEESLGKNGKAKLRGDVGDDDVPIDENISAGDSSTSIERQSYEALCRGETVLPPRIAKTLTCFYLNTTNKHPYLRLMRVKVEQAYNKPAILIYHGIMSDNEIETVKQLALPRLKRATVQNHKTGQLEAANYRISKSAWLKGSDHEVVDRVNQRIEDITGLTVDTAEELQVVNYGIGGHYEPHFDFATQREMDYHKADPFASLGTGNRISTWLNYMSNVEAGGATVFPQLELALWPEKGSAAFWYNLHPSGDGDLLTRHAACPVLVGSKWVSNKWFHERGQEFRRPCGLKRND</sequence>
<evidence type="ECO:0000256" key="2">
    <source>
        <dbReference type="ARBA" id="ARBA00002035"/>
    </source>
</evidence>
<evidence type="ECO:0000313" key="15">
    <source>
        <dbReference type="Proteomes" id="UP000015104"/>
    </source>
</evidence>
<keyword evidence="10" id="KW-0560">Oxidoreductase</keyword>
<protein>
    <recommendedName>
        <fullName evidence="5">procollagen-proline 4-dioxygenase</fullName>
        <ecNumber evidence="5">1.14.11.2</ecNumber>
    </recommendedName>
</protein>
<evidence type="ECO:0000256" key="10">
    <source>
        <dbReference type="ARBA" id="ARBA00023002"/>
    </source>
</evidence>
<dbReference type="KEGG" id="tut:107362995"/>
<dbReference type="STRING" id="32264.T1KD57"/>
<keyword evidence="7" id="KW-0256">Endoplasmic reticulum</keyword>
<evidence type="ECO:0000313" key="14">
    <source>
        <dbReference type="EnsemblMetazoa" id="tetur09g01750.1"/>
    </source>
</evidence>
<dbReference type="InterPro" id="IPR006620">
    <property type="entry name" value="Pro_4_hyd_alph"/>
</dbReference>
<name>T1KD57_TETUR</name>
<dbReference type="GO" id="GO:0031418">
    <property type="term" value="F:L-ascorbic acid binding"/>
    <property type="evidence" value="ECO:0007669"/>
    <property type="project" value="UniProtKB-KW"/>
</dbReference>
<dbReference type="eggNOG" id="KOG1591">
    <property type="taxonomic scope" value="Eukaryota"/>
</dbReference>
<dbReference type="Proteomes" id="UP000015104">
    <property type="component" value="Unassembled WGS sequence"/>
</dbReference>
<gene>
    <name evidence="14" type="primary">107362995</name>
</gene>
<dbReference type="EMBL" id="CAEY01002009">
    <property type="status" value="NOT_ANNOTATED_CDS"/>
    <property type="molecule type" value="Genomic_DNA"/>
</dbReference>
<dbReference type="FunFam" id="1.25.40.10:FF:000006">
    <property type="entry name" value="Prolyl 4-hydroxylase subunit alpha 2"/>
    <property type="match status" value="1"/>
</dbReference>
<comment type="function">
    <text evidence="2">Catalyzes the post-translational formation of 4-hydroxyproline in -Xaa-Pro-Gly- sequences in collagens and other proteins.</text>
</comment>
<dbReference type="SMART" id="SM00702">
    <property type="entry name" value="P4Hc"/>
    <property type="match status" value="1"/>
</dbReference>
<dbReference type="Gene3D" id="1.25.40.10">
    <property type="entry name" value="Tetratricopeptide repeat domain"/>
    <property type="match status" value="1"/>
</dbReference>
<dbReference type="GO" id="GO:0004656">
    <property type="term" value="F:procollagen-proline 4-dioxygenase activity"/>
    <property type="evidence" value="ECO:0007669"/>
    <property type="project" value="UniProtKB-EC"/>
</dbReference>
<dbReference type="Pfam" id="PF08336">
    <property type="entry name" value="P4Ha_N"/>
    <property type="match status" value="1"/>
</dbReference>
<dbReference type="PROSITE" id="PS51471">
    <property type="entry name" value="FE2OG_OXY"/>
    <property type="match status" value="1"/>
</dbReference>
<dbReference type="InterPro" id="IPR044862">
    <property type="entry name" value="Pro_4_hyd_alph_FE2OG_OXY"/>
</dbReference>
<keyword evidence="11" id="KW-0408">Iron</keyword>
<dbReference type="OrthoDB" id="420380at2759"/>
<evidence type="ECO:0000259" key="13">
    <source>
        <dbReference type="PROSITE" id="PS51471"/>
    </source>
</evidence>
<dbReference type="Pfam" id="PF23558">
    <property type="entry name" value="TPR_P4H"/>
    <property type="match status" value="1"/>
</dbReference>
<evidence type="ECO:0000256" key="3">
    <source>
        <dbReference type="ARBA" id="ARBA00004319"/>
    </source>
</evidence>
<reference evidence="14" key="2">
    <citation type="submission" date="2015-06" db="UniProtKB">
        <authorList>
            <consortium name="EnsemblMetazoa"/>
        </authorList>
    </citation>
    <scope>IDENTIFICATION</scope>
</reference>
<evidence type="ECO:0000256" key="12">
    <source>
        <dbReference type="ARBA" id="ARBA00023180"/>
    </source>
</evidence>
<comment type="similarity">
    <text evidence="4">Belongs to the P4HA family.</text>
</comment>
<comment type="subcellular location">
    <subcellularLocation>
        <location evidence="3">Endoplasmic reticulum lumen</location>
    </subcellularLocation>
</comment>
<evidence type="ECO:0000256" key="9">
    <source>
        <dbReference type="ARBA" id="ARBA00022964"/>
    </source>
</evidence>
<evidence type="ECO:0000256" key="4">
    <source>
        <dbReference type="ARBA" id="ARBA00006511"/>
    </source>
</evidence>
<reference evidence="15" key="1">
    <citation type="submission" date="2011-08" db="EMBL/GenBank/DDBJ databases">
        <authorList>
            <person name="Rombauts S."/>
        </authorList>
    </citation>
    <scope>NUCLEOTIDE SEQUENCE</scope>
    <source>
        <strain evidence="15">London</strain>
    </source>
</reference>
<feature type="domain" description="Fe2OG dioxygenase" evidence="13">
    <location>
        <begin position="445"/>
        <end position="558"/>
    </location>
</feature>
<dbReference type="EC" id="1.14.11.2" evidence="5"/>
<dbReference type="OMA" id="NLTQYRN"/>
<organism evidence="14 15">
    <name type="scientific">Tetranychus urticae</name>
    <name type="common">Two-spotted spider mite</name>
    <dbReference type="NCBI Taxonomy" id="32264"/>
    <lineage>
        <taxon>Eukaryota</taxon>
        <taxon>Metazoa</taxon>
        <taxon>Ecdysozoa</taxon>
        <taxon>Arthropoda</taxon>
        <taxon>Chelicerata</taxon>
        <taxon>Arachnida</taxon>
        <taxon>Acari</taxon>
        <taxon>Acariformes</taxon>
        <taxon>Trombidiformes</taxon>
        <taxon>Prostigmata</taxon>
        <taxon>Eleutherengona</taxon>
        <taxon>Raphignathae</taxon>
        <taxon>Tetranychoidea</taxon>
        <taxon>Tetranychidae</taxon>
        <taxon>Tetranychus</taxon>
    </lineage>
</organism>
<dbReference type="InterPro" id="IPR013547">
    <property type="entry name" value="P4H_N"/>
</dbReference>
<accession>T1KD57</accession>
<dbReference type="FunFam" id="2.60.120.620:FF:000001">
    <property type="entry name" value="Prolyl 4-hydroxylase subunit alpha 2"/>
    <property type="match status" value="1"/>
</dbReference>